<dbReference type="InterPro" id="IPR014001">
    <property type="entry name" value="Helicase_ATP-bd"/>
</dbReference>
<dbReference type="GO" id="GO:0016887">
    <property type="term" value="F:ATP hydrolysis activity"/>
    <property type="evidence" value="ECO:0007669"/>
    <property type="project" value="InterPro"/>
</dbReference>
<dbReference type="GO" id="GO:0003677">
    <property type="term" value="F:DNA binding"/>
    <property type="evidence" value="ECO:0007669"/>
    <property type="project" value="UniProtKB-KW"/>
</dbReference>
<proteinExistence type="predicted"/>
<feature type="repeat" description="HEAT" evidence="4">
    <location>
        <begin position="1172"/>
        <end position="1209"/>
    </location>
</feature>
<evidence type="ECO:0000256" key="2">
    <source>
        <dbReference type="ARBA" id="ARBA00022806"/>
    </source>
</evidence>
<dbReference type="InterPro" id="IPR001650">
    <property type="entry name" value="Helicase_C-like"/>
</dbReference>
<dbReference type="InterPro" id="IPR027417">
    <property type="entry name" value="P-loop_NTPase"/>
</dbReference>
<evidence type="ECO:0000259" key="7">
    <source>
        <dbReference type="PROSITE" id="PS51194"/>
    </source>
</evidence>
<organism evidence="8 9">
    <name type="scientific">Gracilariopsis chorda</name>
    <dbReference type="NCBI Taxonomy" id="448386"/>
    <lineage>
        <taxon>Eukaryota</taxon>
        <taxon>Rhodophyta</taxon>
        <taxon>Florideophyceae</taxon>
        <taxon>Rhodymeniophycidae</taxon>
        <taxon>Gracilariales</taxon>
        <taxon>Gracilariaceae</taxon>
        <taxon>Gracilariopsis</taxon>
    </lineage>
</organism>
<evidence type="ECO:0000256" key="4">
    <source>
        <dbReference type="PROSITE-ProRule" id="PRU00103"/>
    </source>
</evidence>
<evidence type="ECO:0000256" key="1">
    <source>
        <dbReference type="ARBA" id="ARBA00022801"/>
    </source>
</evidence>
<dbReference type="PANTHER" id="PTHR36498">
    <property type="entry name" value="TATA-BINDING PROTEIN-ASSOCIATED FACTOR 172"/>
    <property type="match status" value="1"/>
</dbReference>
<feature type="domain" description="Helicase C-terminal" evidence="7">
    <location>
        <begin position="1647"/>
        <end position="1806"/>
    </location>
</feature>
<dbReference type="PANTHER" id="PTHR36498:SF1">
    <property type="entry name" value="TATA-BINDING PROTEIN-ASSOCIATED FACTOR 172"/>
    <property type="match status" value="1"/>
</dbReference>
<keyword evidence="2 8" id="KW-0547">Nucleotide-binding</keyword>
<keyword evidence="3" id="KW-0238">DNA-binding</keyword>
<dbReference type="GO" id="GO:0005524">
    <property type="term" value="F:ATP binding"/>
    <property type="evidence" value="ECO:0007669"/>
    <property type="project" value="InterPro"/>
</dbReference>
<dbReference type="InterPro" id="IPR049730">
    <property type="entry name" value="SNF2/RAD54-like_C"/>
</dbReference>
<dbReference type="Pfam" id="PF12054">
    <property type="entry name" value="DUF3535"/>
    <property type="match status" value="1"/>
</dbReference>
<evidence type="ECO:0000256" key="3">
    <source>
        <dbReference type="ARBA" id="ARBA00023125"/>
    </source>
</evidence>
<evidence type="ECO:0000313" key="9">
    <source>
        <dbReference type="Proteomes" id="UP000247409"/>
    </source>
</evidence>
<dbReference type="PROSITE" id="PS51194">
    <property type="entry name" value="HELICASE_CTER"/>
    <property type="match status" value="1"/>
</dbReference>
<accession>A0A2V3J3U7</accession>
<comment type="caution">
    <text evidence="8">The sequence shown here is derived from an EMBL/GenBank/DDBJ whole genome shotgun (WGS) entry which is preliminary data.</text>
</comment>
<dbReference type="CDD" id="cd18793">
    <property type="entry name" value="SF2_C_SNF"/>
    <property type="match status" value="1"/>
</dbReference>
<dbReference type="GO" id="GO:0004386">
    <property type="term" value="F:helicase activity"/>
    <property type="evidence" value="ECO:0007669"/>
    <property type="project" value="UniProtKB-KW"/>
</dbReference>
<feature type="compositionally biased region" description="Polar residues" evidence="5">
    <location>
        <begin position="91"/>
        <end position="106"/>
    </location>
</feature>
<dbReference type="InterPro" id="IPR016024">
    <property type="entry name" value="ARM-type_fold"/>
</dbReference>
<keyword evidence="9" id="KW-1185">Reference proteome</keyword>
<name>A0A2V3J3U7_9FLOR</name>
<dbReference type="GO" id="GO:0017025">
    <property type="term" value="F:TBP-class protein binding"/>
    <property type="evidence" value="ECO:0007669"/>
    <property type="project" value="InterPro"/>
</dbReference>
<dbReference type="PROSITE" id="PS50077">
    <property type="entry name" value="HEAT_REPEAT"/>
    <property type="match status" value="2"/>
</dbReference>
<dbReference type="InterPro" id="IPR022707">
    <property type="entry name" value="Mot1_central_dom"/>
</dbReference>
<dbReference type="InterPro" id="IPR000330">
    <property type="entry name" value="SNF2_N"/>
</dbReference>
<dbReference type="Gene3D" id="3.40.50.300">
    <property type="entry name" value="P-loop containing nucleotide triphosphate hydrolases"/>
    <property type="match status" value="1"/>
</dbReference>
<dbReference type="SUPFAM" id="SSF48371">
    <property type="entry name" value="ARM repeat"/>
    <property type="match status" value="1"/>
</dbReference>
<dbReference type="InterPro" id="IPR038718">
    <property type="entry name" value="SNF2-like_sf"/>
</dbReference>
<dbReference type="InterPro" id="IPR044972">
    <property type="entry name" value="Mot1"/>
</dbReference>
<reference evidence="8 9" key="1">
    <citation type="journal article" date="2018" name="Mol. Biol. Evol.">
        <title>Analysis of the draft genome of the red seaweed Gracilariopsis chorda provides insights into genome size evolution in Rhodophyta.</title>
        <authorList>
            <person name="Lee J."/>
            <person name="Yang E.C."/>
            <person name="Graf L."/>
            <person name="Yang J.H."/>
            <person name="Qiu H."/>
            <person name="Zel Zion U."/>
            <person name="Chan C.X."/>
            <person name="Stephens T.G."/>
            <person name="Weber A.P.M."/>
            <person name="Boo G.H."/>
            <person name="Boo S.M."/>
            <person name="Kim K.M."/>
            <person name="Shin Y."/>
            <person name="Jung M."/>
            <person name="Lee S.J."/>
            <person name="Yim H.S."/>
            <person name="Lee J.H."/>
            <person name="Bhattacharya D."/>
            <person name="Yoon H.S."/>
        </authorList>
    </citation>
    <scope>NUCLEOTIDE SEQUENCE [LARGE SCALE GENOMIC DNA]</scope>
    <source>
        <strain evidence="8 9">SKKU-2015</strain>
        <tissue evidence="8">Whole body</tissue>
    </source>
</reference>
<dbReference type="InterPro" id="IPR021133">
    <property type="entry name" value="HEAT_type_2"/>
</dbReference>
<evidence type="ECO:0000259" key="6">
    <source>
        <dbReference type="PROSITE" id="PS51192"/>
    </source>
</evidence>
<dbReference type="Gene3D" id="1.25.10.10">
    <property type="entry name" value="Leucine-rich Repeat Variant"/>
    <property type="match status" value="4"/>
</dbReference>
<dbReference type="Gene3D" id="3.40.50.10810">
    <property type="entry name" value="Tandem AAA-ATPase domain"/>
    <property type="match status" value="1"/>
</dbReference>
<keyword evidence="1" id="KW-0378">Hydrolase</keyword>
<sequence>MGGDSLKGGSTRLDGLLSLLESGSNQGVRKMAAAQIGDLVAAHPSETRPVLRKVRTLLRSMVWETRVAAGDAISKIAEVSPRFTPRPSPSQPNQSVHIDQPSQPSLVKQEHRIDGINHQTLDDAPQLHQSNPSSILQCGLRFETLNIDRLMHSGEMLFGSTGDEYVLAQADVAQQRARLKADLGLGGPLSSDMDSIGVNDNDLVAQMSSTNISPPNGHHPQNHAATADVVAEMSSGNMSARERNRLKRLAKRKARDLADTKSSRPPKRPRASDASNHGENGREPQVFSLAALSNQADEEDEAYEKEFGADFWEFQATCEVLKASLLEPKWELRHGATIGLREILKCHASSAGRVSSGDLGDQENTRWLEDLCCRFLCVLAMDRFGDFVGDAVVAPVRETAAMGIGAASRVMSEQVTRLLVDRVFYLLKTDASSEWEVRHAALLGARYVLAVKDDMADELLRLSFGNIVDGLRDSDDDVRAVAAEALLPVASRIASYLPDQVPHLVTILWEALLDLDDISASTSSVFRLLSKLESLPVPNGYNYLWLQPRQIMDLSDSDNEAVGDDMDGYPSQSSPEEISRAMTELVPRLWPFLRHSSRNVRRAAVNLLQTLTEGFADKELLQWIQPLCAELFMRLFRNVLLETELDILTTSMNIWDRMLETFSGSPSSFCVLIQSITPMLDPWMHAASQESRAEAASGLDSHKTKVRTSAMANRRKAAAARRAAKLKAAKGSRSVIPQTVHDGDSAPAVEGPYDFSIMHQNVAAAIGSLAARWPSDELSLQSVLGKYLRSEFARARQLACQICEVWALKSKGASYVLPDEIAASIRTLLSPNANTLFAEMGMSAGPLFSDTKAFLDAIPTNLNAFGKDILKLKDNCQEGKRYVGKSNLAHAAFKAKEVWIDMNDLNSGNTWKAIYTDLKHSGMQKRRLESISALRMRLSQSITYLESREEDLTISTSVCAVAAIVVASGIPLPPKVGPYIKSLMAALRKGYNRHVQTHAADSIARLALRLAARDVKKAIDLMIKNLIKYLTAEQETKDEEIMASMISSARCKLSPGALVKRGALYAFRAFCVQFNGRLFSTLPSLWSRISGPLSACPTKEQSQEVVDALKILRAVVLHASQDLHSTIIDLISPIIRICATPHETYVYHAPLCLADVVAAMPGQGMQIIVSDLVPLLSGIEQDKDADRFARRGAAKALRAVVDCLGTKIIPYSAFLIVPMMTRMVDEDEIVREAAAWVFGTLVRLMPLEGGTPDDPMMSESMSREREEARSFLGQLLGSERRQHYELPVSIGDDIRLRKYQQECLDWLAFLNKYGLHGALCDDMGLGKTLMTLCILTGDYATNMKKDRHLPSLVICPSTIVAHWVQEADRFFGHVLRSVIHYAGLPKARARIRSRSVLRDASLIVTSYDILSNDLRYFEHIRWNYIVLDEGHVIKNAKTKAAKAVRSLSSNHRLILTGTPIQNSVIELWAMFDFLMPGFLGSEKSFKDTYAKPIMAAREGKCSETDQEKGMAATESLHRQVLPFVLRRLKDDVLSELPPKIMQDYYCNMTPIQLRLYEDFSSDISNNPEVKSNSRQKGAQKESKSHVFQALSYLRRLCSHPKLVLSPKHPEYHSVHDALHRQGRSIDDIESSAKLLGLRNILQECGIGLDETTIRDSGGHRVLIFAQLKQMLDIVEKDLFGVHMPNVTYMRLDGTVEATRRQSIVTRFNADPTIDCLLLTTHVGGLGLNLTGADTVIFLEHDWNPTKDLQAMDRAHRLGQKRTVNVYRLITRGTLEEKIMSIQKFKTHIANAVVNRENSNLQSMNTEDLLDLFKVDSAEASSANDSSLDISVGTGKGMKAALAGLGELWEEKQYEDEYNMDNFLAGMDTSGKT</sequence>
<protein>
    <submittedName>
        <fullName evidence="8">Putative helicase mot1</fullName>
    </submittedName>
</protein>
<dbReference type="InterPro" id="IPR011989">
    <property type="entry name" value="ARM-like"/>
</dbReference>
<feature type="region of interest" description="Disordered" evidence="5">
    <location>
        <begin position="80"/>
        <end position="108"/>
    </location>
</feature>
<evidence type="ECO:0000313" key="8">
    <source>
        <dbReference type="EMBL" id="PXF49054.1"/>
    </source>
</evidence>
<feature type="domain" description="Helicase ATP-binding" evidence="6">
    <location>
        <begin position="1308"/>
        <end position="1477"/>
    </location>
</feature>
<feature type="region of interest" description="Disordered" evidence="5">
    <location>
        <begin position="249"/>
        <end position="282"/>
    </location>
</feature>
<dbReference type="Proteomes" id="UP000247409">
    <property type="component" value="Unassembled WGS sequence"/>
</dbReference>
<dbReference type="SUPFAM" id="SSF52540">
    <property type="entry name" value="P-loop containing nucleoside triphosphate hydrolases"/>
    <property type="match status" value="2"/>
</dbReference>
<dbReference type="SMART" id="SM00490">
    <property type="entry name" value="HELICc"/>
    <property type="match status" value="1"/>
</dbReference>
<dbReference type="SMART" id="SM00487">
    <property type="entry name" value="DEXDc"/>
    <property type="match status" value="1"/>
</dbReference>
<dbReference type="Pfam" id="PF00176">
    <property type="entry name" value="SNF2-rel_dom"/>
    <property type="match status" value="1"/>
</dbReference>
<dbReference type="PROSITE" id="PS51192">
    <property type="entry name" value="HELICASE_ATP_BIND_1"/>
    <property type="match status" value="1"/>
</dbReference>
<dbReference type="Pfam" id="PF00271">
    <property type="entry name" value="Helicase_C"/>
    <property type="match status" value="1"/>
</dbReference>
<keyword evidence="2 8" id="KW-0067">ATP-binding</keyword>
<gene>
    <name evidence="8" type="ORF">BWQ96_01192</name>
</gene>
<keyword evidence="2 8" id="KW-0347">Helicase</keyword>
<dbReference type="FunFam" id="3.40.50.300:FF:001793">
    <property type="entry name" value="TATA-binding protein-associated factor"/>
    <property type="match status" value="1"/>
</dbReference>
<feature type="repeat" description="HEAT" evidence="4">
    <location>
        <begin position="585"/>
        <end position="622"/>
    </location>
</feature>
<dbReference type="STRING" id="448386.A0A2V3J3U7"/>
<evidence type="ECO:0000256" key="5">
    <source>
        <dbReference type="SAM" id="MobiDB-lite"/>
    </source>
</evidence>
<dbReference type="OrthoDB" id="10252227at2759"/>
<dbReference type="EMBL" id="NBIV01000009">
    <property type="protein sequence ID" value="PXF49054.1"/>
    <property type="molecule type" value="Genomic_DNA"/>
</dbReference>